<evidence type="ECO:0000256" key="1">
    <source>
        <dbReference type="ARBA" id="ARBA00004141"/>
    </source>
</evidence>
<dbReference type="GO" id="GO:0030553">
    <property type="term" value="F:cGMP binding"/>
    <property type="evidence" value="ECO:0007669"/>
    <property type="project" value="TreeGrafter"/>
</dbReference>
<keyword evidence="6 9" id="KW-0472">Membrane</keyword>
<keyword evidence="3 9" id="KW-0812">Transmembrane</keyword>
<dbReference type="InterPro" id="IPR003938">
    <property type="entry name" value="K_chnl_volt-dep_EAG/ELK/ERG"/>
</dbReference>
<sequence length="617" mass="71343">MLVANTGKNNKMTTSSPKMSLFNMVRMRLVGARRNRINPCNIHDVEVLEKEAEKDGKVKKAQHLTRNRLNTFMYRQMMKFKVISSKSYWDSFYLDNSEAPYYKWLFVISLAVFYNVFAIVARTVFWNLQDDYFVMWLCFDYLCDVLYLIDIYVQHKTAFLEQGIIVTDAMLMRKHYRATTRAKIDVLSILPTDFFYLLWTPDQVVVRLNRLLRIPRLSEFLDQTENRSGHPNIIRISTLVFYILVIIHWNACVYFQVSHWLGFGTDDWVYPSVDPYLADGRINLNSTFAYMYLTSFLWSTLTLTTIGDLPPPERDEEFVFMIVDFLVGVFIFVSIVGQVGSMLTNMNASRMEFQEKLDAVKRYLEVRKVGKELEMKVVKWFDYLWSNNYSLDGEAALAILPAKLKAEIATNVHLGSLKRVAIFKECEVGLLAELVLKLKEIVFSPGDYVCRKGDIGKELYIIKSGKLQVVGDDEATVFATLVEGTVFGEISVLNIAGNKNGNRRTANIRSLGYSDLFVLSKEDLWQALQEYPDARRMLIEKGRQMLRKDNLLDEDAAKKQDMDCSSHDEKLENIEMQFQAISKRLGKLVEEAYSMESDLTAKLIFIEKAIAKKYSKT</sequence>
<dbReference type="AlphaFoldDB" id="A0A2S1WM15"/>
<organism evidence="11">
    <name type="scientific">Hirudo verbana</name>
    <dbReference type="NCBI Taxonomy" id="311461"/>
    <lineage>
        <taxon>Eukaryota</taxon>
        <taxon>Metazoa</taxon>
        <taxon>Spiralia</taxon>
        <taxon>Lophotrochozoa</taxon>
        <taxon>Annelida</taxon>
        <taxon>Clitellata</taxon>
        <taxon>Hirudinea</taxon>
        <taxon>Hirudinida</taxon>
        <taxon>Hirudiniformes</taxon>
        <taxon>Hirudinidae</taxon>
        <taxon>Hirudo</taxon>
    </lineage>
</organism>
<accession>A0A2S1WM15</accession>
<comment type="subcellular location">
    <subcellularLocation>
        <location evidence="1">Membrane</location>
        <topology evidence="1">Multi-pass membrane protein</topology>
    </subcellularLocation>
</comment>
<evidence type="ECO:0000256" key="2">
    <source>
        <dbReference type="ARBA" id="ARBA00022448"/>
    </source>
</evidence>
<dbReference type="SMART" id="SM00100">
    <property type="entry name" value="cNMP"/>
    <property type="match status" value="1"/>
</dbReference>
<dbReference type="FunFam" id="1.10.287.70:FF:000072">
    <property type="entry name" value="Cyclic nucleotide gated channel beta 3"/>
    <property type="match status" value="1"/>
</dbReference>
<dbReference type="InterPro" id="IPR000595">
    <property type="entry name" value="cNMP-bd_dom"/>
</dbReference>
<protein>
    <submittedName>
        <fullName evidence="11">Putative cyclic nucleotide-gated ion channel 1</fullName>
    </submittedName>
</protein>
<dbReference type="InterPro" id="IPR018488">
    <property type="entry name" value="cNMP-bd_CS"/>
</dbReference>
<dbReference type="GO" id="GO:0005223">
    <property type="term" value="F:intracellularly cGMP-activated cation channel activity"/>
    <property type="evidence" value="ECO:0007669"/>
    <property type="project" value="TreeGrafter"/>
</dbReference>
<evidence type="ECO:0000256" key="9">
    <source>
        <dbReference type="SAM" id="Phobius"/>
    </source>
</evidence>
<evidence type="ECO:0000256" key="8">
    <source>
        <dbReference type="ARBA" id="ARBA00023303"/>
    </source>
</evidence>
<dbReference type="FunFam" id="1.10.287.630:FF:000001">
    <property type="entry name" value="Cyclic nucleotide-gated channel alpha 3"/>
    <property type="match status" value="1"/>
</dbReference>
<dbReference type="PANTHER" id="PTHR45638:SF11">
    <property type="entry name" value="CYCLIC NUCLEOTIDE-GATED CATION CHANNEL SUBUNIT A"/>
    <property type="match status" value="1"/>
</dbReference>
<dbReference type="Gene3D" id="2.60.120.10">
    <property type="entry name" value="Jelly Rolls"/>
    <property type="match status" value="1"/>
</dbReference>
<dbReference type="GO" id="GO:0044877">
    <property type="term" value="F:protein-containing complex binding"/>
    <property type="evidence" value="ECO:0007669"/>
    <property type="project" value="TreeGrafter"/>
</dbReference>
<evidence type="ECO:0000313" key="11">
    <source>
        <dbReference type="EMBL" id="AWJ68209.1"/>
    </source>
</evidence>
<dbReference type="Pfam" id="PF00027">
    <property type="entry name" value="cNMP_binding"/>
    <property type="match status" value="1"/>
</dbReference>
<feature type="transmembrane region" description="Helical" evidence="9">
    <location>
        <begin position="101"/>
        <end position="121"/>
    </location>
</feature>
<dbReference type="Gene3D" id="1.10.287.70">
    <property type="match status" value="1"/>
</dbReference>
<evidence type="ECO:0000256" key="5">
    <source>
        <dbReference type="ARBA" id="ARBA00023065"/>
    </source>
</evidence>
<dbReference type="SUPFAM" id="SSF51206">
    <property type="entry name" value="cAMP-binding domain-like"/>
    <property type="match status" value="1"/>
</dbReference>
<dbReference type="PROSITE" id="PS50042">
    <property type="entry name" value="CNMP_BINDING_3"/>
    <property type="match status" value="1"/>
</dbReference>
<evidence type="ECO:0000256" key="4">
    <source>
        <dbReference type="ARBA" id="ARBA00022989"/>
    </source>
</evidence>
<dbReference type="InterPro" id="IPR032406">
    <property type="entry name" value="CLZ_dom"/>
</dbReference>
<evidence type="ECO:0000259" key="10">
    <source>
        <dbReference type="PROSITE" id="PS50042"/>
    </source>
</evidence>
<feature type="transmembrane region" description="Helical" evidence="9">
    <location>
        <begin position="236"/>
        <end position="257"/>
    </location>
</feature>
<evidence type="ECO:0000256" key="7">
    <source>
        <dbReference type="ARBA" id="ARBA00023286"/>
    </source>
</evidence>
<dbReference type="FunFam" id="2.60.120.10:FF:000002">
    <property type="entry name" value="Cyclic nucleotide gated channel alpha 1a"/>
    <property type="match status" value="1"/>
</dbReference>
<dbReference type="EMBL" id="MG973356">
    <property type="protein sequence ID" value="AWJ68209.1"/>
    <property type="molecule type" value="mRNA"/>
</dbReference>
<dbReference type="SUPFAM" id="SSF81324">
    <property type="entry name" value="Voltage-gated potassium channels"/>
    <property type="match status" value="1"/>
</dbReference>
<dbReference type="PRINTS" id="PR01463">
    <property type="entry name" value="EAGCHANLFMLY"/>
</dbReference>
<dbReference type="Gene3D" id="1.10.287.630">
    <property type="entry name" value="Helix hairpin bin"/>
    <property type="match status" value="1"/>
</dbReference>
<keyword evidence="5" id="KW-0406">Ion transport</keyword>
<evidence type="ECO:0000256" key="3">
    <source>
        <dbReference type="ARBA" id="ARBA00022692"/>
    </source>
</evidence>
<keyword evidence="7" id="KW-1071">Ligand-gated ion channel</keyword>
<feature type="domain" description="Cyclic nucleotide-binding" evidence="10">
    <location>
        <begin position="422"/>
        <end position="545"/>
    </location>
</feature>
<dbReference type="InterPro" id="IPR018490">
    <property type="entry name" value="cNMP-bd_dom_sf"/>
</dbReference>
<name>A0A2S1WM15_9ANNE</name>
<proteinExistence type="evidence at transcript level"/>
<feature type="transmembrane region" description="Helical" evidence="9">
    <location>
        <begin position="318"/>
        <end position="340"/>
    </location>
</feature>
<dbReference type="CDD" id="cd00038">
    <property type="entry name" value="CAP_ED"/>
    <property type="match status" value="1"/>
</dbReference>
<dbReference type="InterPro" id="IPR050866">
    <property type="entry name" value="CNG_cation_channel"/>
</dbReference>
<reference evidence="11" key="1">
    <citation type="submission" date="2018-02" db="EMBL/GenBank/DDBJ databases">
        <title>Hirudo verbana central nervous system transcriptome analysis of ion channel and receptor content.</title>
        <authorList>
            <person name="Northcutt A.J."/>
            <person name="Schulz D.J."/>
            <person name="Mesce K.A."/>
        </authorList>
    </citation>
    <scope>NUCLEOTIDE SEQUENCE</scope>
</reference>
<dbReference type="PANTHER" id="PTHR45638">
    <property type="entry name" value="CYCLIC NUCLEOTIDE-GATED CATION CHANNEL SUBUNIT A"/>
    <property type="match status" value="1"/>
</dbReference>
<feature type="transmembrane region" description="Helical" evidence="9">
    <location>
        <begin position="133"/>
        <end position="153"/>
    </location>
</feature>
<feature type="transmembrane region" description="Helical" evidence="9">
    <location>
        <begin position="287"/>
        <end position="306"/>
    </location>
</feature>
<dbReference type="GO" id="GO:0005886">
    <property type="term" value="C:plasma membrane"/>
    <property type="evidence" value="ECO:0007669"/>
    <property type="project" value="TreeGrafter"/>
</dbReference>
<dbReference type="GO" id="GO:0005249">
    <property type="term" value="F:voltage-gated potassium channel activity"/>
    <property type="evidence" value="ECO:0007669"/>
    <property type="project" value="InterPro"/>
</dbReference>
<keyword evidence="8" id="KW-0407">Ion channel</keyword>
<evidence type="ECO:0000256" key="6">
    <source>
        <dbReference type="ARBA" id="ARBA00023136"/>
    </source>
</evidence>
<dbReference type="GO" id="GO:0017071">
    <property type="term" value="C:intracellular cyclic nucleotide activated cation channel complex"/>
    <property type="evidence" value="ECO:0007669"/>
    <property type="project" value="TreeGrafter"/>
</dbReference>
<keyword evidence="4 9" id="KW-1133">Transmembrane helix</keyword>
<dbReference type="Pfam" id="PF16526">
    <property type="entry name" value="CLZ"/>
    <property type="match status" value="1"/>
</dbReference>
<dbReference type="GO" id="GO:0005222">
    <property type="term" value="F:intracellularly cAMP-activated cation channel activity"/>
    <property type="evidence" value="ECO:0007669"/>
    <property type="project" value="TreeGrafter"/>
</dbReference>
<dbReference type="PROSITE" id="PS00889">
    <property type="entry name" value="CNMP_BINDING_2"/>
    <property type="match status" value="1"/>
</dbReference>
<dbReference type="InterPro" id="IPR014710">
    <property type="entry name" value="RmlC-like_jellyroll"/>
</dbReference>
<keyword evidence="2" id="KW-0813">Transport</keyword>
<dbReference type="PROSITE" id="PS00888">
    <property type="entry name" value="CNMP_BINDING_1"/>
    <property type="match status" value="1"/>
</dbReference>